<feature type="domain" description="CDC48 N-terminal subdomain" evidence="15">
    <location>
        <begin position="16"/>
        <end position="93"/>
    </location>
</feature>
<evidence type="ECO:0000256" key="5">
    <source>
        <dbReference type="ARBA" id="ARBA00022737"/>
    </source>
</evidence>
<keyword evidence="5" id="KW-0677">Repeat</keyword>
<dbReference type="InterPro" id="IPR003959">
    <property type="entry name" value="ATPase_AAA_core"/>
</dbReference>
<reference evidence="16 17" key="1">
    <citation type="submission" date="2019-07" db="EMBL/GenBank/DDBJ databases">
        <authorList>
            <person name="Friedrich A."/>
            <person name="Schacherer J."/>
        </authorList>
    </citation>
    <scope>NUCLEOTIDE SEQUENCE [LARGE SCALE GENOMIC DNA]</scope>
</reference>
<dbReference type="Gene3D" id="2.40.40.20">
    <property type="match status" value="1"/>
</dbReference>
<dbReference type="GO" id="GO:0006891">
    <property type="term" value="P:intra-Golgi vesicle-mediated transport"/>
    <property type="evidence" value="ECO:0007669"/>
    <property type="project" value="TreeGrafter"/>
</dbReference>
<dbReference type="Gene3D" id="3.10.330.10">
    <property type="match status" value="1"/>
</dbReference>
<dbReference type="GO" id="GO:0043001">
    <property type="term" value="P:Golgi to plasma membrane protein transport"/>
    <property type="evidence" value="ECO:0007669"/>
    <property type="project" value="TreeGrafter"/>
</dbReference>
<evidence type="ECO:0000256" key="6">
    <source>
        <dbReference type="ARBA" id="ARBA00022741"/>
    </source>
</evidence>
<sequence length="752" mass="83639">MEKLPFRKSKVDAAKTMLVKNSPDNETAKSNCAAVNPQDFKEGTYVILDNKFVFTIKQSTKMIPGAIGLSGNQRFWGSWSTDQSVLVSPYDLFHANGKKGAYLGAINVEVNFWNRNRANSRLYDPDEMADAFVKKFDSQILQPTQILLFEFKGNYFELRVTATQVVDLADVSMENVPVSGDIMNKGIVVQQTQVSFYKGSDGLVNLKASMKRPNVDAIIRPDFKFEDMGIGGLDNEFTSIFRRAFASRIFPPALVEKLGIQHVKGMLLYGPPGTGKTLIARQIGKMLNAKEPKIVNGPEILSKYVGSSEENIRNLFKDAEAEYKQKGDASSLHIIIFDELDSIFKQRGSRGDGTGVADNVVNQLLAKMDGVDQLNNILVIGMTNRRDLIDEALLRPGRFEVQVEIHLPDEEGRNQILEIKTKKMRDNGALASDVDLHKLAKLTKNFSGAELEGLVKSATSFALSRHIKVGTVGQIKGDWKDVVVNMDCFLNALNEVKPAYGVNEEDLHDCVKGGILKFSPKIDGIINRVNRDIAQLKNSKRFNFSSVLLYGPPGSGKTALAANMALKSKFPFIRMISSDELIGMSESAKVQYIDNTFRDAYKSPLNILIVDDIEAIIDYVPIGPRFSSVILRALMTRMRKPPPESHRLIVLATTSNYRLIKNLDVLNCFNDEIPVNNLTSLEELKSVMLQTQFGAPNVEAASEKVNKQLLQIFQDGKINIAIKKVLFNIDASKFSSNPVEELVQLTVESNRP</sequence>
<dbReference type="SMART" id="SM00382">
    <property type="entry name" value="AAA"/>
    <property type="match status" value="2"/>
</dbReference>
<feature type="domain" description="AAA+ ATPase" evidence="13">
    <location>
        <begin position="543"/>
        <end position="679"/>
    </location>
</feature>
<gene>
    <name evidence="16" type="primary">SEC18</name>
    <name evidence="16" type="ORF">DEBR0S2_07800G</name>
</gene>
<dbReference type="FunFam" id="3.40.50.300:FF:000187">
    <property type="entry name" value="Vesicular-fusion ATPase SEC18"/>
    <property type="match status" value="1"/>
</dbReference>
<comment type="similarity">
    <text evidence="2 12">Belongs to the AAA ATPase family.</text>
</comment>
<dbReference type="InterPro" id="IPR041569">
    <property type="entry name" value="AAA_lid_3"/>
</dbReference>
<evidence type="ECO:0000256" key="4">
    <source>
        <dbReference type="ARBA" id="ARBA00022490"/>
    </source>
</evidence>
<evidence type="ECO:0000256" key="3">
    <source>
        <dbReference type="ARBA" id="ARBA00022448"/>
    </source>
</evidence>
<dbReference type="InterPro" id="IPR029067">
    <property type="entry name" value="CDC48_domain_2-like_sf"/>
</dbReference>
<dbReference type="FunFam" id="3.40.50.300:FF:000166">
    <property type="entry name" value="vesicle-fusing ATPase isoform X1"/>
    <property type="match status" value="1"/>
</dbReference>
<dbReference type="Pfam" id="PF00004">
    <property type="entry name" value="AAA"/>
    <property type="match status" value="2"/>
</dbReference>
<comment type="subcellular location">
    <subcellularLocation>
        <location evidence="1 12">Cytoplasm</location>
    </subcellularLocation>
</comment>
<dbReference type="Pfam" id="PF02933">
    <property type="entry name" value="CDC48_2"/>
    <property type="match status" value="1"/>
</dbReference>
<dbReference type="Gene3D" id="3.40.50.300">
    <property type="entry name" value="P-loop containing nucleotide triphosphate hydrolases"/>
    <property type="match status" value="2"/>
</dbReference>
<organism evidence="16 17">
    <name type="scientific">Dekkera bruxellensis</name>
    <name type="common">Brettanomyces custersii</name>
    <dbReference type="NCBI Taxonomy" id="5007"/>
    <lineage>
        <taxon>Eukaryota</taxon>
        <taxon>Fungi</taxon>
        <taxon>Dikarya</taxon>
        <taxon>Ascomycota</taxon>
        <taxon>Saccharomycotina</taxon>
        <taxon>Pichiomycetes</taxon>
        <taxon>Pichiales</taxon>
        <taxon>Pichiaceae</taxon>
        <taxon>Brettanomyces</taxon>
    </lineage>
</organism>
<dbReference type="Proteomes" id="UP000478008">
    <property type="component" value="Unassembled WGS sequence"/>
</dbReference>
<dbReference type="SUPFAM" id="SSF54585">
    <property type="entry name" value="Cdc48 domain 2-like"/>
    <property type="match status" value="1"/>
</dbReference>
<evidence type="ECO:0000256" key="2">
    <source>
        <dbReference type="ARBA" id="ARBA00006914"/>
    </source>
</evidence>
<keyword evidence="9 12" id="KW-0653">Protein transport</keyword>
<dbReference type="GO" id="GO:0005795">
    <property type="term" value="C:Golgi stack"/>
    <property type="evidence" value="ECO:0007669"/>
    <property type="project" value="TreeGrafter"/>
</dbReference>
<dbReference type="InterPro" id="IPR003960">
    <property type="entry name" value="ATPase_AAA_CS"/>
</dbReference>
<dbReference type="SUPFAM" id="SSF50692">
    <property type="entry name" value="ADC-like"/>
    <property type="match status" value="1"/>
</dbReference>
<evidence type="ECO:0000256" key="1">
    <source>
        <dbReference type="ARBA" id="ARBA00004496"/>
    </source>
</evidence>
<dbReference type="CDD" id="cd00009">
    <property type="entry name" value="AAA"/>
    <property type="match status" value="1"/>
</dbReference>
<dbReference type="InterPro" id="IPR027417">
    <property type="entry name" value="P-loop_NTPase"/>
</dbReference>
<dbReference type="InterPro" id="IPR004201">
    <property type="entry name" value="Cdc48_dom2"/>
</dbReference>
<dbReference type="FunFam" id="2.40.40.20:FF:000012">
    <property type="entry name" value="Vesicle-fusing ATPase protein"/>
    <property type="match status" value="1"/>
</dbReference>
<accession>A0A7D9GYV2</accession>
<dbReference type="SMART" id="SM01073">
    <property type="entry name" value="CDC48_N"/>
    <property type="match status" value="1"/>
</dbReference>
<feature type="domain" description="AAA+ ATPase" evidence="13">
    <location>
        <begin position="262"/>
        <end position="409"/>
    </location>
</feature>
<comment type="function">
    <text evidence="10 12">Required for vesicle-mediated transport. Catalyzes the fusion of transport vesicles within the Golgi cisternae. Is also required for transport from the endoplasmic reticulum to the Golgi stack. Seems to function as a fusion protein required for the delivery of cargo proteins to all compartments of the Golgi stack independent of vesicle origin.</text>
</comment>
<dbReference type="InterPro" id="IPR003593">
    <property type="entry name" value="AAA+_ATPase"/>
</dbReference>
<dbReference type="SUPFAM" id="SSF52540">
    <property type="entry name" value="P-loop containing nucleoside triphosphate hydrolases"/>
    <property type="match status" value="2"/>
</dbReference>
<dbReference type="InterPro" id="IPR039812">
    <property type="entry name" value="Vesicle-fus_ATPase"/>
</dbReference>
<evidence type="ECO:0000259" key="15">
    <source>
        <dbReference type="SMART" id="SM01073"/>
    </source>
</evidence>
<name>A0A7D9GYV2_DEKBR</name>
<keyword evidence="17" id="KW-1185">Reference proteome</keyword>
<dbReference type="InterPro" id="IPR003338">
    <property type="entry name" value="CDC4_N-term_subdom"/>
</dbReference>
<dbReference type="GO" id="GO:0005524">
    <property type="term" value="F:ATP binding"/>
    <property type="evidence" value="ECO:0007669"/>
    <property type="project" value="UniProtKB-UniRule"/>
</dbReference>
<evidence type="ECO:0000259" key="13">
    <source>
        <dbReference type="SMART" id="SM00382"/>
    </source>
</evidence>
<dbReference type="FunFam" id="1.10.8.60:FF:000026">
    <property type="entry name" value="vesicle-fusing ATPase isoform X1"/>
    <property type="match status" value="1"/>
</dbReference>
<evidence type="ECO:0000256" key="9">
    <source>
        <dbReference type="ARBA" id="ARBA00022927"/>
    </source>
</evidence>
<feature type="domain" description="CDC48" evidence="14">
    <location>
        <begin position="122"/>
        <end position="194"/>
    </location>
</feature>
<evidence type="ECO:0000256" key="8">
    <source>
        <dbReference type="ARBA" id="ARBA00022892"/>
    </source>
</evidence>
<dbReference type="PANTHER" id="PTHR23078">
    <property type="entry name" value="VESICULAR-FUSION PROTEIN NSF"/>
    <property type="match status" value="1"/>
</dbReference>
<dbReference type="PANTHER" id="PTHR23078:SF3">
    <property type="entry name" value="VESICLE-FUSING ATPASE"/>
    <property type="match status" value="1"/>
</dbReference>
<evidence type="ECO:0000313" key="17">
    <source>
        <dbReference type="Proteomes" id="UP000478008"/>
    </source>
</evidence>
<dbReference type="GO" id="GO:0035494">
    <property type="term" value="P:SNARE complex disassembly"/>
    <property type="evidence" value="ECO:0007669"/>
    <property type="project" value="InterPro"/>
</dbReference>
<keyword evidence="12" id="KW-0378">Hydrolase</keyword>
<dbReference type="PROSITE" id="PS00674">
    <property type="entry name" value="AAA"/>
    <property type="match status" value="1"/>
</dbReference>
<dbReference type="InterPro" id="IPR009010">
    <property type="entry name" value="Asp_de-COase-like_dom_sf"/>
</dbReference>
<keyword evidence="7 12" id="KW-0067">ATP-binding</keyword>
<keyword evidence="6 12" id="KW-0547">Nucleotide-binding</keyword>
<evidence type="ECO:0000313" key="16">
    <source>
        <dbReference type="EMBL" id="VUG17463.1"/>
    </source>
</evidence>
<evidence type="ECO:0000256" key="12">
    <source>
        <dbReference type="RuleBase" id="RU367045"/>
    </source>
</evidence>
<dbReference type="Gene3D" id="1.10.8.60">
    <property type="match status" value="1"/>
</dbReference>
<evidence type="ECO:0000256" key="10">
    <source>
        <dbReference type="ARBA" id="ARBA00056429"/>
    </source>
</evidence>
<evidence type="ECO:0000259" key="14">
    <source>
        <dbReference type="SMART" id="SM01072"/>
    </source>
</evidence>
<evidence type="ECO:0000256" key="7">
    <source>
        <dbReference type="ARBA" id="ARBA00022840"/>
    </source>
</evidence>
<evidence type="ECO:0000256" key="11">
    <source>
        <dbReference type="ARBA" id="ARBA00068637"/>
    </source>
</evidence>
<protein>
    <recommendedName>
        <fullName evidence="11 12">Vesicular-fusion protein SEC18</fullName>
    </recommendedName>
</protein>
<dbReference type="GO" id="GO:0016887">
    <property type="term" value="F:ATP hydrolysis activity"/>
    <property type="evidence" value="ECO:0007669"/>
    <property type="project" value="InterPro"/>
</dbReference>
<keyword evidence="4 12" id="KW-0963">Cytoplasm</keyword>
<dbReference type="Pfam" id="PF17862">
    <property type="entry name" value="AAA_lid_3"/>
    <property type="match status" value="1"/>
</dbReference>
<keyword evidence="8 12" id="KW-0931">ER-Golgi transport</keyword>
<keyword evidence="3 12" id="KW-0813">Transport</keyword>
<dbReference type="CDD" id="cd19504">
    <property type="entry name" value="RecA-like_NSF-SEC18_r1-like"/>
    <property type="match status" value="1"/>
</dbReference>
<dbReference type="EMBL" id="CABFWN010000002">
    <property type="protein sequence ID" value="VUG17463.1"/>
    <property type="molecule type" value="Genomic_DNA"/>
</dbReference>
<dbReference type="SMART" id="SM01072">
    <property type="entry name" value="CDC48_2"/>
    <property type="match status" value="1"/>
</dbReference>
<dbReference type="AlphaFoldDB" id="A0A7D9GYV2"/>
<proteinExistence type="inferred from homology"/>